<dbReference type="InterPro" id="IPR008523">
    <property type="entry name" value="DUF805"/>
</dbReference>
<dbReference type="RefSeq" id="WP_305112246.1">
    <property type="nucleotide sequence ID" value="NZ_JAUTIX010000007.1"/>
</dbReference>
<keyword evidence="1" id="KW-1133">Transmembrane helix</keyword>
<feature type="transmembrane region" description="Helical" evidence="1">
    <location>
        <begin position="89"/>
        <end position="108"/>
    </location>
</feature>
<dbReference type="EMBL" id="JAUTIX010000007">
    <property type="protein sequence ID" value="MDP0399666.1"/>
    <property type="molecule type" value="Genomic_DNA"/>
</dbReference>
<name>A0AA90SS93_9ACTN</name>
<dbReference type="AlphaFoldDB" id="A0AA90SS93"/>
<evidence type="ECO:0000313" key="2">
    <source>
        <dbReference type="EMBL" id="MDP0399666.1"/>
    </source>
</evidence>
<proteinExistence type="predicted"/>
<feature type="transmembrane region" description="Helical" evidence="1">
    <location>
        <begin position="120"/>
        <end position="141"/>
    </location>
</feature>
<dbReference type="PANTHER" id="PTHR34980">
    <property type="entry name" value="INNER MEMBRANE PROTEIN-RELATED-RELATED"/>
    <property type="match status" value="1"/>
</dbReference>
<comment type="caution">
    <text evidence="2">The sequence shown here is derived from an EMBL/GenBank/DDBJ whole genome shotgun (WGS) entry which is preliminary data.</text>
</comment>
<organism evidence="2 3">
    <name type="scientific">Tsukamurella strandjordii</name>
    <dbReference type="NCBI Taxonomy" id="147577"/>
    <lineage>
        <taxon>Bacteria</taxon>
        <taxon>Bacillati</taxon>
        <taxon>Actinomycetota</taxon>
        <taxon>Actinomycetes</taxon>
        <taxon>Mycobacteriales</taxon>
        <taxon>Tsukamurellaceae</taxon>
        <taxon>Tsukamurella</taxon>
    </lineage>
</organism>
<dbReference type="PANTHER" id="PTHR34980:SF2">
    <property type="entry name" value="INNER MEMBRANE PROTEIN YHAH-RELATED"/>
    <property type="match status" value="1"/>
</dbReference>
<dbReference type="GO" id="GO:0005886">
    <property type="term" value="C:plasma membrane"/>
    <property type="evidence" value="ECO:0007669"/>
    <property type="project" value="TreeGrafter"/>
</dbReference>
<protein>
    <submittedName>
        <fullName evidence="2">DUF805 domain-containing protein</fullName>
    </submittedName>
</protein>
<sequence length="153" mass="16898">MTYQQFEYAPAPTRDPDDLAKPLYGASFGEATVRFVKNTFRYSGRASRSEFWWAALAQFLLFVAFVVFGALGAAVESNAGWAYTVFENLARVAVLAYLLSVVPLIALAVRRLHDSNNSGWWLLCVFIPFFGGFTGLVVGLLNSEPAGIRFDKA</sequence>
<evidence type="ECO:0000313" key="3">
    <source>
        <dbReference type="Proteomes" id="UP001178281"/>
    </source>
</evidence>
<keyword evidence="1" id="KW-0472">Membrane</keyword>
<dbReference type="Pfam" id="PF05656">
    <property type="entry name" value="DUF805"/>
    <property type="match status" value="1"/>
</dbReference>
<accession>A0AA90SS93</accession>
<evidence type="ECO:0000256" key="1">
    <source>
        <dbReference type="SAM" id="Phobius"/>
    </source>
</evidence>
<keyword evidence="3" id="KW-1185">Reference proteome</keyword>
<feature type="transmembrane region" description="Helical" evidence="1">
    <location>
        <begin position="51"/>
        <end position="74"/>
    </location>
</feature>
<gene>
    <name evidence="2" type="ORF">Q7X28_17220</name>
</gene>
<keyword evidence="1" id="KW-0812">Transmembrane</keyword>
<reference evidence="2" key="1">
    <citation type="submission" date="2023-08" db="EMBL/GenBank/DDBJ databases">
        <title>The draft genome of Tsukamurella strandjordii strain 050030.</title>
        <authorList>
            <person name="Zhao F."/>
            <person name="Feng Y."/>
            <person name="Zong Z."/>
        </authorList>
    </citation>
    <scope>NUCLEOTIDE SEQUENCE</scope>
    <source>
        <strain evidence="2">050030</strain>
    </source>
</reference>
<dbReference type="Proteomes" id="UP001178281">
    <property type="component" value="Unassembled WGS sequence"/>
</dbReference>